<gene>
    <name evidence="8" type="ORF">A45J_2064</name>
</gene>
<dbReference type="SUPFAM" id="SSF143430">
    <property type="entry name" value="TTP0101/SSO1404-like"/>
    <property type="match status" value="1"/>
</dbReference>
<dbReference type="InterPro" id="IPR019199">
    <property type="entry name" value="Virulence_VapD/CRISPR_Cas2"/>
</dbReference>
<dbReference type="Gene3D" id="3.30.70.240">
    <property type="match status" value="1"/>
</dbReference>
<accession>A0A5J4L3Q1</accession>
<dbReference type="GO" id="GO:0051607">
    <property type="term" value="P:defense response to virus"/>
    <property type="evidence" value="ECO:0007669"/>
    <property type="project" value="UniProtKB-KW"/>
</dbReference>
<dbReference type="InterPro" id="IPR021127">
    <property type="entry name" value="CRISPR_associated_Cas2"/>
</dbReference>
<evidence type="ECO:0000256" key="2">
    <source>
        <dbReference type="ARBA" id="ARBA00022722"/>
    </source>
</evidence>
<organism evidence="8">
    <name type="scientific">hot springs metagenome</name>
    <dbReference type="NCBI Taxonomy" id="433727"/>
    <lineage>
        <taxon>unclassified sequences</taxon>
        <taxon>metagenomes</taxon>
        <taxon>ecological metagenomes</taxon>
    </lineage>
</organism>
<protein>
    <submittedName>
        <fullName evidence="8">CRISPR-associated endonuclease Cas2</fullName>
    </submittedName>
</protein>
<keyword evidence="4 8" id="KW-0255">Endonuclease</keyword>
<dbReference type="CDD" id="cd09725">
    <property type="entry name" value="Cas2_I_II_III"/>
    <property type="match status" value="1"/>
</dbReference>
<evidence type="ECO:0000256" key="7">
    <source>
        <dbReference type="ARBA" id="ARBA00023118"/>
    </source>
</evidence>
<evidence type="ECO:0000313" key="8">
    <source>
        <dbReference type="EMBL" id="GER94303.1"/>
    </source>
</evidence>
<evidence type="ECO:0000256" key="1">
    <source>
        <dbReference type="ARBA" id="ARBA00001946"/>
    </source>
</evidence>
<proteinExistence type="inferred from homology"/>
<sequence>MLMNRTLYIIAYDIREPKRLNKVRYFLKGYSTGGQKSVYECFLTEGELKFVVSNLRRMIYDADDRIHIFQLDGRSRTHTLGIALQPKNPSLGLRRQTTRRC</sequence>
<dbReference type="GO" id="GO:0043571">
    <property type="term" value="P:maintenance of CRISPR repeat elements"/>
    <property type="evidence" value="ECO:0007669"/>
    <property type="project" value="InterPro"/>
</dbReference>
<dbReference type="AlphaFoldDB" id="A0A5J4L3Q1"/>
<keyword evidence="5" id="KW-0378">Hydrolase</keyword>
<dbReference type="HAMAP" id="MF_01471">
    <property type="entry name" value="Cas2"/>
    <property type="match status" value="1"/>
</dbReference>
<dbReference type="Pfam" id="PF09827">
    <property type="entry name" value="CRISPR_Cas2"/>
    <property type="match status" value="1"/>
</dbReference>
<dbReference type="NCBIfam" id="TIGR01573">
    <property type="entry name" value="cas2"/>
    <property type="match status" value="1"/>
</dbReference>
<keyword evidence="7" id="KW-0051">Antiviral defense</keyword>
<comment type="caution">
    <text evidence="8">The sequence shown here is derived from an EMBL/GenBank/DDBJ whole genome shotgun (WGS) entry which is preliminary data.</text>
</comment>
<keyword evidence="6" id="KW-0460">Magnesium</keyword>
<dbReference type="EMBL" id="BLAB01000001">
    <property type="protein sequence ID" value="GER94303.1"/>
    <property type="molecule type" value="Genomic_DNA"/>
</dbReference>
<keyword evidence="2" id="KW-0540">Nuclease</keyword>
<dbReference type="GO" id="GO:0004521">
    <property type="term" value="F:RNA endonuclease activity"/>
    <property type="evidence" value="ECO:0007669"/>
    <property type="project" value="InterPro"/>
</dbReference>
<dbReference type="PANTHER" id="PTHR34405:SF3">
    <property type="entry name" value="CRISPR-ASSOCIATED ENDORIBONUCLEASE CAS2 3"/>
    <property type="match status" value="1"/>
</dbReference>
<evidence type="ECO:0000256" key="4">
    <source>
        <dbReference type="ARBA" id="ARBA00022759"/>
    </source>
</evidence>
<dbReference type="GO" id="GO:0046872">
    <property type="term" value="F:metal ion binding"/>
    <property type="evidence" value="ECO:0007669"/>
    <property type="project" value="UniProtKB-KW"/>
</dbReference>
<keyword evidence="3" id="KW-0479">Metal-binding</keyword>
<evidence type="ECO:0000256" key="5">
    <source>
        <dbReference type="ARBA" id="ARBA00022801"/>
    </source>
</evidence>
<name>A0A5J4L3Q1_9ZZZZ</name>
<dbReference type="PANTHER" id="PTHR34405">
    <property type="entry name" value="CRISPR-ASSOCIATED ENDORIBONUCLEASE CAS2"/>
    <property type="match status" value="1"/>
</dbReference>
<evidence type="ECO:0000256" key="6">
    <source>
        <dbReference type="ARBA" id="ARBA00022842"/>
    </source>
</evidence>
<dbReference type="GO" id="GO:0016787">
    <property type="term" value="F:hydrolase activity"/>
    <property type="evidence" value="ECO:0007669"/>
    <property type="project" value="UniProtKB-KW"/>
</dbReference>
<comment type="cofactor">
    <cofactor evidence="1">
        <name>Mg(2+)</name>
        <dbReference type="ChEBI" id="CHEBI:18420"/>
    </cofactor>
</comment>
<evidence type="ECO:0000256" key="3">
    <source>
        <dbReference type="ARBA" id="ARBA00022723"/>
    </source>
</evidence>
<reference evidence="8" key="1">
    <citation type="submission" date="2019-10" db="EMBL/GenBank/DDBJ databases">
        <title>Metagenomic sequencing of thiosulfate-disproportionating enrichment culture.</title>
        <authorList>
            <person name="Umezawa K."/>
            <person name="Kojima H."/>
            <person name="Fukui M."/>
        </authorList>
    </citation>
    <scope>NUCLEOTIDE SEQUENCE</scope>
    <source>
        <strain evidence="8">45J</strain>
    </source>
</reference>